<dbReference type="RefSeq" id="WP_114562278.1">
    <property type="nucleotide sequence ID" value="NZ_CP031124.1"/>
</dbReference>
<dbReference type="AlphaFoldDB" id="A0A345D9J9"/>
<dbReference type="Gene3D" id="3.40.1440.10">
    <property type="entry name" value="GIY-YIG endonuclease"/>
    <property type="match status" value="1"/>
</dbReference>
<name>A0A345D9J9_9BURK</name>
<sequence length="96" mass="11463">MKQPAVYILASQRNGTLYIGVTSNLVQRVYQHREILADGFSKQYGVKMLVWFEQHDTMESAIAREKAMKKWHRQWKINLIETQNPEWRDLWDDIIA</sequence>
<dbReference type="PROSITE" id="PS50164">
    <property type="entry name" value="GIY_YIG"/>
    <property type="match status" value="1"/>
</dbReference>
<evidence type="ECO:0000256" key="1">
    <source>
        <dbReference type="ARBA" id="ARBA00007435"/>
    </source>
</evidence>
<feature type="domain" description="GIY-YIG" evidence="2">
    <location>
        <begin position="2"/>
        <end position="79"/>
    </location>
</feature>
<reference evidence="4" key="1">
    <citation type="submission" date="2018-07" db="EMBL/GenBank/DDBJ databases">
        <authorList>
            <person name="Kim H."/>
        </authorList>
    </citation>
    <scope>NUCLEOTIDE SEQUENCE [LARGE SCALE GENOMIC DNA]</scope>
    <source>
        <strain evidence="4">F02</strain>
    </source>
</reference>
<dbReference type="KEGG" id="hyf:DTO96_100754"/>
<dbReference type="CDD" id="cd10448">
    <property type="entry name" value="GIY-YIG_unchar_3"/>
    <property type="match status" value="1"/>
</dbReference>
<evidence type="ECO:0000259" key="2">
    <source>
        <dbReference type="PROSITE" id="PS50164"/>
    </source>
</evidence>
<dbReference type="InterPro" id="IPR050190">
    <property type="entry name" value="UPF0213_domain"/>
</dbReference>
<dbReference type="EMBL" id="CP031124">
    <property type="protein sequence ID" value="AXF85037.1"/>
    <property type="molecule type" value="Genomic_DNA"/>
</dbReference>
<protein>
    <recommendedName>
        <fullName evidence="2">GIY-YIG domain-containing protein</fullName>
    </recommendedName>
</protein>
<dbReference type="OrthoDB" id="9807770at2"/>
<dbReference type="SUPFAM" id="SSF82771">
    <property type="entry name" value="GIY-YIG endonuclease"/>
    <property type="match status" value="1"/>
</dbReference>
<dbReference type="Proteomes" id="UP000252182">
    <property type="component" value="Chromosome"/>
</dbReference>
<dbReference type="InterPro" id="IPR035901">
    <property type="entry name" value="GIY-YIG_endonuc_sf"/>
</dbReference>
<organism evidence="3 4">
    <name type="scientific">Ephemeroptericola cinctiostellae</name>
    <dbReference type="NCBI Taxonomy" id="2268024"/>
    <lineage>
        <taxon>Bacteria</taxon>
        <taxon>Pseudomonadati</taxon>
        <taxon>Pseudomonadota</taxon>
        <taxon>Betaproteobacteria</taxon>
        <taxon>Burkholderiales</taxon>
        <taxon>Burkholderiaceae</taxon>
        <taxon>Ephemeroptericola</taxon>
    </lineage>
</organism>
<evidence type="ECO:0000313" key="4">
    <source>
        <dbReference type="Proteomes" id="UP000252182"/>
    </source>
</evidence>
<dbReference type="PANTHER" id="PTHR34477:SF5">
    <property type="entry name" value="BSL5627 PROTEIN"/>
    <property type="match status" value="1"/>
</dbReference>
<evidence type="ECO:0000313" key="3">
    <source>
        <dbReference type="EMBL" id="AXF85037.1"/>
    </source>
</evidence>
<gene>
    <name evidence="3" type="ORF">DTO96_100754</name>
</gene>
<accession>A0A345D9J9</accession>
<dbReference type="SMART" id="SM00465">
    <property type="entry name" value="GIYc"/>
    <property type="match status" value="1"/>
</dbReference>
<dbReference type="PANTHER" id="PTHR34477">
    <property type="entry name" value="UPF0213 PROTEIN YHBQ"/>
    <property type="match status" value="1"/>
</dbReference>
<keyword evidence="4" id="KW-1185">Reference proteome</keyword>
<dbReference type="Pfam" id="PF01541">
    <property type="entry name" value="GIY-YIG"/>
    <property type="match status" value="1"/>
</dbReference>
<dbReference type="InterPro" id="IPR000305">
    <property type="entry name" value="GIY-YIG_endonuc"/>
</dbReference>
<proteinExistence type="inferred from homology"/>
<comment type="similarity">
    <text evidence="1">Belongs to the UPF0213 family.</text>
</comment>